<dbReference type="PANTHER" id="PTHR23306">
    <property type="entry name" value="TUMOR SUSCEPTIBILITY GENE 101 PROTEIN-RELATED"/>
    <property type="match status" value="1"/>
</dbReference>
<dbReference type="InterPro" id="IPR016135">
    <property type="entry name" value="UBQ-conjugating_enzyme/RWD"/>
</dbReference>
<feature type="domain" description="UEV" evidence="1">
    <location>
        <begin position="1"/>
        <end position="95"/>
    </location>
</feature>
<evidence type="ECO:0000259" key="1">
    <source>
        <dbReference type="PROSITE" id="PS51322"/>
    </source>
</evidence>
<reference evidence="2" key="1">
    <citation type="journal article" date="2020" name="Cell">
        <title>Large-Scale Comparative Analyses of Tick Genomes Elucidate Their Genetic Diversity and Vector Capacities.</title>
        <authorList>
            <consortium name="Tick Genome and Microbiome Consortium (TIGMIC)"/>
            <person name="Jia N."/>
            <person name="Wang J."/>
            <person name="Shi W."/>
            <person name="Du L."/>
            <person name="Sun Y."/>
            <person name="Zhan W."/>
            <person name="Jiang J.F."/>
            <person name="Wang Q."/>
            <person name="Zhang B."/>
            <person name="Ji P."/>
            <person name="Bell-Sakyi L."/>
            <person name="Cui X.M."/>
            <person name="Yuan T.T."/>
            <person name="Jiang B.G."/>
            <person name="Yang W.F."/>
            <person name="Lam T.T."/>
            <person name="Chang Q.C."/>
            <person name="Ding S.J."/>
            <person name="Wang X.J."/>
            <person name="Zhu J.G."/>
            <person name="Ruan X.D."/>
            <person name="Zhao L."/>
            <person name="Wei J.T."/>
            <person name="Ye R.Z."/>
            <person name="Que T.C."/>
            <person name="Du C.H."/>
            <person name="Zhou Y.H."/>
            <person name="Cheng J.X."/>
            <person name="Dai P.F."/>
            <person name="Guo W.B."/>
            <person name="Han X.H."/>
            <person name="Huang E.J."/>
            <person name="Li L.F."/>
            <person name="Wei W."/>
            <person name="Gao Y.C."/>
            <person name="Liu J.Z."/>
            <person name="Shao H.Z."/>
            <person name="Wang X."/>
            <person name="Wang C.C."/>
            <person name="Yang T.C."/>
            <person name="Huo Q.B."/>
            <person name="Li W."/>
            <person name="Chen H.Y."/>
            <person name="Chen S.E."/>
            <person name="Zhou L.G."/>
            <person name="Ni X.B."/>
            <person name="Tian J.H."/>
            <person name="Sheng Y."/>
            <person name="Liu T."/>
            <person name="Pan Y.S."/>
            <person name="Xia L.Y."/>
            <person name="Li J."/>
            <person name="Zhao F."/>
            <person name="Cao W.C."/>
        </authorList>
    </citation>
    <scope>NUCLEOTIDE SEQUENCE</scope>
    <source>
        <strain evidence="2">Rsan-2018</strain>
    </source>
</reference>
<dbReference type="VEuPathDB" id="VectorBase:RSAN_036454"/>
<dbReference type="GO" id="GO:0015031">
    <property type="term" value="P:protein transport"/>
    <property type="evidence" value="ECO:0007669"/>
    <property type="project" value="InterPro"/>
</dbReference>
<dbReference type="InterPro" id="IPR008883">
    <property type="entry name" value="UEV_N"/>
</dbReference>
<dbReference type="PANTHER" id="PTHR23306:SF3">
    <property type="entry name" value="TUMOR SUPPRESSOR PROTEIN 101"/>
    <property type="match status" value="1"/>
</dbReference>
<dbReference type="Gene3D" id="3.10.110.10">
    <property type="entry name" value="Ubiquitin Conjugating Enzyme"/>
    <property type="match status" value="1"/>
</dbReference>
<name>A0A9D4PI59_RHISA</name>
<dbReference type="GO" id="GO:0000813">
    <property type="term" value="C:ESCRT I complex"/>
    <property type="evidence" value="ECO:0007669"/>
    <property type="project" value="TreeGrafter"/>
</dbReference>
<evidence type="ECO:0000313" key="2">
    <source>
        <dbReference type="EMBL" id="KAH7940351.1"/>
    </source>
</evidence>
<dbReference type="Proteomes" id="UP000821837">
    <property type="component" value="Chromosome 8"/>
</dbReference>
<keyword evidence="3" id="KW-1185">Reference proteome</keyword>
<accession>A0A9D4PI59</accession>
<dbReference type="CDD" id="cd11685">
    <property type="entry name" value="UEV_TSG101-like"/>
    <property type="match status" value="1"/>
</dbReference>
<dbReference type="InterPro" id="IPR052070">
    <property type="entry name" value="ESCRT-I_UEV_domain"/>
</dbReference>
<dbReference type="GO" id="GO:0008333">
    <property type="term" value="P:endosome to lysosome transport"/>
    <property type="evidence" value="ECO:0007669"/>
    <property type="project" value="TreeGrafter"/>
</dbReference>
<dbReference type="PROSITE" id="PS51322">
    <property type="entry name" value="UEV"/>
    <property type="match status" value="1"/>
</dbReference>
<protein>
    <recommendedName>
        <fullName evidence="1">UEV domain-containing protein</fullName>
    </recommendedName>
</protein>
<dbReference type="SUPFAM" id="SSF54495">
    <property type="entry name" value="UBC-like"/>
    <property type="match status" value="1"/>
</dbReference>
<evidence type="ECO:0000313" key="3">
    <source>
        <dbReference type="Proteomes" id="UP000821837"/>
    </source>
</evidence>
<gene>
    <name evidence="2" type="ORF">HPB52_023538</name>
</gene>
<sequence length="95" mass="11055">MPDAKQALFNDGMKKELFCLDGTIPVNYKGTTYNIPVCIWLLDTHPYNSPMCYVKPTSYMQIKVSRHVDQTGRVFLPYLHEWSPVRCIKSQKIMI</sequence>
<organism evidence="2 3">
    <name type="scientific">Rhipicephalus sanguineus</name>
    <name type="common">Brown dog tick</name>
    <name type="synonym">Ixodes sanguineus</name>
    <dbReference type="NCBI Taxonomy" id="34632"/>
    <lineage>
        <taxon>Eukaryota</taxon>
        <taxon>Metazoa</taxon>
        <taxon>Ecdysozoa</taxon>
        <taxon>Arthropoda</taxon>
        <taxon>Chelicerata</taxon>
        <taxon>Arachnida</taxon>
        <taxon>Acari</taxon>
        <taxon>Parasitiformes</taxon>
        <taxon>Ixodida</taxon>
        <taxon>Ixodoidea</taxon>
        <taxon>Ixodidae</taxon>
        <taxon>Rhipicephalinae</taxon>
        <taxon>Rhipicephalus</taxon>
        <taxon>Rhipicephalus</taxon>
    </lineage>
</organism>
<dbReference type="EMBL" id="JABSTV010001254">
    <property type="protein sequence ID" value="KAH7940351.1"/>
    <property type="molecule type" value="Genomic_DNA"/>
</dbReference>
<dbReference type="AlphaFoldDB" id="A0A9D4PI59"/>
<comment type="caution">
    <text evidence="2">The sequence shown here is derived from an EMBL/GenBank/DDBJ whole genome shotgun (WGS) entry which is preliminary data.</text>
</comment>
<dbReference type="GO" id="GO:0043130">
    <property type="term" value="F:ubiquitin binding"/>
    <property type="evidence" value="ECO:0007669"/>
    <property type="project" value="TreeGrafter"/>
</dbReference>
<dbReference type="Pfam" id="PF05743">
    <property type="entry name" value="UEV"/>
    <property type="match status" value="1"/>
</dbReference>
<proteinExistence type="predicted"/>
<reference evidence="2" key="2">
    <citation type="submission" date="2021-09" db="EMBL/GenBank/DDBJ databases">
        <authorList>
            <person name="Jia N."/>
            <person name="Wang J."/>
            <person name="Shi W."/>
            <person name="Du L."/>
            <person name="Sun Y."/>
            <person name="Zhan W."/>
            <person name="Jiang J."/>
            <person name="Wang Q."/>
            <person name="Zhang B."/>
            <person name="Ji P."/>
            <person name="Sakyi L.B."/>
            <person name="Cui X."/>
            <person name="Yuan T."/>
            <person name="Jiang B."/>
            <person name="Yang W."/>
            <person name="Lam T.T.-Y."/>
            <person name="Chang Q."/>
            <person name="Ding S."/>
            <person name="Wang X."/>
            <person name="Zhu J."/>
            <person name="Ruan X."/>
            <person name="Zhao L."/>
            <person name="Wei J."/>
            <person name="Que T."/>
            <person name="Du C."/>
            <person name="Cheng J."/>
            <person name="Dai P."/>
            <person name="Han X."/>
            <person name="Huang E."/>
            <person name="Gao Y."/>
            <person name="Liu J."/>
            <person name="Shao H."/>
            <person name="Ye R."/>
            <person name="Li L."/>
            <person name="Wei W."/>
            <person name="Wang X."/>
            <person name="Wang C."/>
            <person name="Huo Q."/>
            <person name="Li W."/>
            <person name="Guo W."/>
            <person name="Chen H."/>
            <person name="Chen S."/>
            <person name="Zhou L."/>
            <person name="Zhou L."/>
            <person name="Ni X."/>
            <person name="Tian J."/>
            <person name="Zhou Y."/>
            <person name="Sheng Y."/>
            <person name="Liu T."/>
            <person name="Pan Y."/>
            <person name="Xia L."/>
            <person name="Li J."/>
            <person name="Zhao F."/>
            <person name="Cao W."/>
        </authorList>
    </citation>
    <scope>NUCLEOTIDE SEQUENCE</scope>
    <source>
        <strain evidence="2">Rsan-2018</strain>
        <tissue evidence="2">Larvae</tissue>
    </source>
</reference>